<feature type="chain" id="PRO_5035283332" evidence="2">
    <location>
        <begin position="19"/>
        <end position="432"/>
    </location>
</feature>
<dbReference type="RefSeq" id="WP_210510888.1">
    <property type="nucleotide sequence ID" value="NZ_JAFIDN010000003.1"/>
</dbReference>
<organism evidence="5 6">
    <name type="scientific">Natronogracilivirga saccharolytica</name>
    <dbReference type="NCBI Taxonomy" id="2812953"/>
    <lineage>
        <taxon>Bacteria</taxon>
        <taxon>Pseudomonadati</taxon>
        <taxon>Balneolota</taxon>
        <taxon>Balneolia</taxon>
        <taxon>Balneolales</taxon>
        <taxon>Cyclonatronaceae</taxon>
        <taxon>Natronogracilivirga</taxon>
    </lineage>
</organism>
<dbReference type="Gene3D" id="2.40.50.100">
    <property type="match status" value="1"/>
</dbReference>
<keyword evidence="2" id="KW-0732">Signal</keyword>
<dbReference type="NCBIfam" id="TIGR01730">
    <property type="entry name" value="RND_mfp"/>
    <property type="match status" value="1"/>
</dbReference>
<sequence>MKNFTASYILLFSVAAFAAACSGDSGENSGNRQEDRAPTVESVQVMTGSLPLEEVLTGTVRARNQTDIYPQISAPITQVLVNNGDFVEEGDVLVQLRDVEARERLRQAEAGYQIARARVRQAEADLNQKRVSLNRTRQLRERDMETQAELESREAEVESAEASLELNMAEKNQAESVIEERKNEIENTVIRAPISGVVGLRNAEIGQQASTSTRLFQIGDPGSMKVEVVLTEAMTGHVQPGQQAHISSPRSDNPVESTVTRISPFLNPVTHSTTAEIEVDNPDNRLRPGMFVTVTIKYGETEQAILVPNNALYQHPDRGEEGVFITELAGQELEFEGDDPPQELIGPAPVRFKPVDVIAKGRLVSGIEGIPADSWVVTLGHNLLLRGSEEANVRPVEWDHIIDLQQLQSRDLFDIIEQKMTDRNQSDTLPGV</sequence>
<dbReference type="InterPro" id="IPR058647">
    <property type="entry name" value="BSH_CzcB-like"/>
</dbReference>
<evidence type="ECO:0000256" key="2">
    <source>
        <dbReference type="SAM" id="SignalP"/>
    </source>
</evidence>
<dbReference type="Gene3D" id="2.40.420.20">
    <property type="match status" value="1"/>
</dbReference>
<dbReference type="GO" id="GO:1990281">
    <property type="term" value="C:efflux pump complex"/>
    <property type="evidence" value="ECO:0007669"/>
    <property type="project" value="TreeGrafter"/>
</dbReference>
<keyword evidence="6" id="KW-1185">Reference proteome</keyword>
<dbReference type="Proteomes" id="UP000673975">
    <property type="component" value="Unassembled WGS sequence"/>
</dbReference>
<dbReference type="InterPro" id="IPR058792">
    <property type="entry name" value="Beta-barrel_RND_2"/>
</dbReference>
<evidence type="ECO:0000256" key="1">
    <source>
        <dbReference type="ARBA" id="ARBA00009477"/>
    </source>
</evidence>
<protein>
    <submittedName>
        <fullName evidence="5">Efflux RND transporter periplasmic adaptor subunit</fullName>
    </submittedName>
</protein>
<proteinExistence type="inferred from homology"/>
<feature type="signal peptide" evidence="2">
    <location>
        <begin position="1"/>
        <end position="18"/>
    </location>
</feature>
<dbReference type="Pfam" id="PF25973">
    <property type="entry name" value="BSH_CzcB"/>
    <property type="match status" value="1"/>
</dbReference>
<dbReference type="PROSITE" id="PS51257">
    <property type="entry name" value="PROKAR_LIPOPROTEIN"/>
    <property type="match status" value="1"/>
</dbReference>
<dbReference type="Pfam" id="PF25954">
    <property type="entry name" value="Beta-barrel_RND_2"/>
    <property type="match status" value="1"/>
</dbReference>
<reference evidence="5" key="1">
    <citation type="submission" date="2021-02" db="EMBL/GenBank/DDBJ databases">
        <title>Natronogracilivirga saccharolytica gen. nov. sp. nov. a new anaerobic, haloalkiliphilic carbohydrate-fermenting bacterium from soda lake and proposing of Cyclonatronumiaceae fam. nov. in the phylum Balneolaeota.</title>
        <authorList>
            <person name="Zhilina T.N."/>
            <person name="Sorokin D.Y."/>
            <person name="Zavarzina D.G."/>
            <person name="Toshchakov S.V."/>
            <person name="Kublanov I.V."/>
        </authorList>
    </citation>
    <scope>NUCLEOTIDE SEQUENCE</scope>
    <source>
        <strain evidence="5">Z-1702</strain>
    </source>
</reference>
<evidence type="ECO:0000313" key="6">
    <source>
        <dbReference type="Proteomes" id="UP000673975"/>
    </source>
</evidence>
<name>A0A8J7RKU0_9BACT</name>
<dbReference type="AlphaFoldDB" id="A0A8J7RKU0"/>
<dbReference type="Gene3D" id="1.10.287.470">
    <property type="entry name" value="Helix hairpin bin"/>
    <property type="match status" value="1"/>
</dbReference>
<feature type="domain" description="CusB-like beta-barrel" evidence="3">
    <location>
        <begin position="226"/>
        <end position="297"/>
    </location>
</feature>
<dbReference type="GO" id="GO:0015562">
    <property type="term" value="F:efflux transmembrane transporter activity"/>
    <property type="evidence" value="ECO:0007669"/>
    <property type="project" value="TreeGrafter"/>
</dbReference>
<dbReference type="PANTHER" id="PTHR30469">
    <property type="entry name" value="MULTIDRUG RESISTANCE PROTEIN MDTA"/>
    <property type="match status" value="1"/>
</dbReference>
<dbReference type="InterPro" id="IPR006143">
    <property type="entry name" value="RND_pump_MFP"/>
</dbReference>
<comment type="caution">
    <text evidence="5">The sequence shown here is derived from an EMBL/GenBank/DDBJ whole genome shotgun (WGS) entry which is preliminary data.</text>
</comment>
<dbReference type="SUPFAM" id="SSF111369">
    <property type="entry name" value="HlyD-like secretion proteins"/>
    <property type="match status" value="1"/>
</dbReference>
<feature type="domain" description="CzcB-like barrel-sandwich hybrid" evidence="4">
    <location>
        <begin position="66"/>
        <end position="220"/>
    </location>
</feature>
<dbReference type="PANTHER" id="PTHR30469:SF15">
    <property type="entry name" value="HLYD FAMILY OF SECRETION PROTEINS"/>
    <property type="match status" value="1"/>
</dbReference>
<evidence type="ECO:0000313" key="5">
    <source>
        <dbReference type="EMBL" id="MBP3191988.1"/>
    </source>
</evidence>
<dbReference type="EMBL" id="JAFIDN010000003">
    <property type="protein sequence ID" value="MBP3191988.1"/>
    <property type="molecule type" value="Genomic_DNA"/>
</dbReference>
<evidence type="ECO:0000259" key="3">
    <source>
        <dbReference type="Pfam" id="PF25954"/>
    </source>
</evidence>
<dbReference type="Gene3D" id="2.40.30.170">
    <property type="match status" value="1"/>
</dbReference>
<comment type="similarity">
    <text evidence="1">Belongs to the membrane fusion protein (MFP) (TC 8.A.1) family.</text>
</comment>
<evidence type="ECO:0000259" key="4">
    <source>
        <dbReference type="Pfam" id="PF25973"/>
    </source>
</evidence>
<gene>
    <name evidence="5" type="ORF">NATSA_04840</name>
</gene>
<accession>A0A8J7RKU0</accession>
<dbReference type="FunFam" id="2.40.30.170:FF:000010">
    <property type="entry name" value="Efflux RND transporter periplasmic adaptor subunit"/>
    <property type="match status" value="1"/>
</dbReference>